<reference evidence="1" key="1">
    <citation type="submission" date="2022-11" db="EMBL/GenBank/DDBJ databases">
        <authorList>
            <person name="Kikuchi T."/>
        </authorList>
    </citation>
    <scope>NUCLEOTIDE SEQUENCE</scope>
    <source>
        <strain evidence="1">PS1010</strain>
    </source>
</reference>
<evidence type="ECO:0000313" key="1">
    <source>
        <dbReference type="EMBL" id="CAI5443522.1"/>
    </source>
</evidence>
<comment type="caution">
    <text evidence="1">The sequence shown here is derived from an EMBL/GenBank/DDBJ whole genome shotgun (WGS) entry which is preliminary data.</text>
</comment>
<organism evidence="1 2">
    <name type="scientific">Caenorhabditis angaria</name>
    <dbReference type="NCBI Taxonomy" id="860376"/>
    <lineage>
        <taxon>Eukaryota</taxon>
        <taxon>Metazoa</taxon>
        <taxon>Ecdysozoa</taxon>
        <taxon>Nematoda</taxon>
        <taxon>Chromadorea</taxon>
        <taxon>Rhabditida</taxon>
        <taxon>Rhabditina</taxon>
        <taxon>Rhabditomorpha</taxon>
        <taxon>Rhabditoidea</taxon>
        <taxon>Rhabditidae</taxon>
        <taxon>Peloderinae</taxon>
        <taxon>Caenorhabditis</taxon>
    </lineage>
</organism>
<sequence length="144" mass="16436">MIVFLVALFQLGTSLNPRREALNFMASLSKHYSLRDPDIIHPEYQHISGEDGTTILGTYEKEVANVKAFTEEDVKVYAYNYKIAAGANIDDKHFWSSQIAQFTKDGLLEVKIYRNNKALGTFVGKADANIEGGYKFYRFYSYLE</sequence>
<proteinExistence type="predicted"/>
<keyword evidence="2" id="KW-1185">Reference proteome</keyword>
<protein>
    <submittedName>
        <fullName evidence="1">Uncharacterized protein</fullName>
    </submittedName>
</protein>
<dbReference type="EMBL" id="CANHGI010000002">
    <property type="protein sequence ID" value="CAI5443522.1"/>
    <property type="molecule type" value="Genomic_DNA"/>
</dbReference>
<accession>A0A9P1ID01</accession>
<evidence type="ECO:0000313" key="2">
    <source>
        <dbReference type="Proteomes" id="UP001152747"/>
    </source>
</evidence>
<name>A0A9P1ID01_9PELO</name>
<dbReference type="AlphaFoldDB" id="A0A9P1ID01"/>
<dbReference type="Proteomes" id="UP001152747">
    <property type="component" value="Unassembled WGS sequence"/>
</dbReference>
<gene>
    <name evidence="1" type="ORF">CAMP_LOCUS6159</name>
</gene>